<dbReference type="EMBL" id="JBFDAA010000009">
    <property type="protein sequence ID" value="KAL1129438.1"/>
    <property type="molecule type" value="Genomic_DNA"/>
</dbReference>
<accession>A0ABD0YDN9</accession>
<keyword evidence="3" id="KW-1185">Reference proteome</keyword>
<evidence type="ECO:0000259" key="1">
    <source>
        <dbReference type="SMART" id="SM00355"/>
    </source>
</evidence>
<dbReference type="AlphaFoldDB" id="A0ABD0YDN9"/>
<evidence type="ECO:0000313" key="3">
    <source>
        <dbReference type="Proteomes" id="UP001558652"/>
    </source>
</evidence>
<organism evidence="2 3">
    <name type="scientific">Ranatra chinensis</name>
    <dbReference type="NCBI Taxonomy" id="642074"/>
    <lineage>
        <taxon>Eukaryota</taxon>
        <taxon>Metazoa</taxon>
        <taxon>Ecdysozoa</taxon>
        <taxon>Arthropoda</taxon>
        <taxon>Hexapoda</taxon>
        <taxon>Insecta</taxon>
        <taxon>Pterygota</taxon>
        <taxon>Neoptera</taxon>
        <taxon>Paraneoptera</taxon>
        <taxon>Hemiptera</taxon>
        <taxon>Heteroptera</taxon>
        <taxon>Panheteroptera</taxon>
        <taxon>Nepomorpha</taxon>
        <taxon>Nepidae</taxon>
        <taxon>Ranatrinae</taxon>
        <taxon>Ranatra</taxon>
    </lineage>
</organism>
<proteinExistence type="predicted"/>
<evidence type="ECO:0000313" key="2">
    <source>
        <dbReference type="EMBL" id="KAL1129438.1"/>
    </source>
</evidence>
<name>A0ABD0YDN9_9HEMI</name>
<gene>
    <name evidence="2" type="ORF">AAG570_013964</name>
</gene>
<dbReference type="InterPro" id="IPR013087">
    <property type="entry name" value="Znf_C2H2_type"/>
</dbReference>
<dbReference type="Gene3D" id="3.30.160.60">
    <property type="entry name" value="Classic Zinc Finger"/>
    <property type="match status" value="1"/>
</dbReference>
<feature type="domain" description="C2H2-type" evidence="1">
    <location>
        <begin position="81"/>
        <end position="104"/>
    </location>
</feature>
<feature type="domain" description="C2H2-type" evidence="1">
    <location>
        <begin position="111"/>
        <end position="134"/>
    </location>
</feature>
<comment type="caution">
    <text evidence="2">The sequence shown here is derived from an EMBL/GenBank/DDBJ whole genome shotgun (WGS) entry which is preliminary data.</text>
</comment>
<reference evidence="2 3" key="1">
    <citation type="submission" date="2024-07" db="EMBL/GenBank/DDBJ databases">
        <title>Chromosome-level genome assembly of the water stick insect Ranatra chinensis (Heteroptera: Nepidae).</title>
        <authorList>
            <person name="Liu X."/>
        </authorList>
    </citation>
    <scope>NUCLEOTIDE SEQUENCE [LARGE SCALE GENOMIC DNA]</scope>
    <source>
        <strain evidence="2">Cailab_2021Rc</strain>
        <tissue evidence="2">Muscle</tissue>
    </source>
</reference>
<dbReference type="Proteomes" id="UP001558652">
    <property type="component" value="Unassembled WGS sequence"/>
</dbReference>
<protein>
    <recommendedName>
        <fullName evidence="1">C2H2-type domain-containing protein</fullName>
    </recommendedName>
</protein>
<sequence>MAALAGWPMGSLKTVGVKLGCCWMFGQAKSGLLLVERKLVGIIFVNAWNPKPGSQNISNRSNPRQSSGTGECGLRVEDCWFQCPYCKHRTRHRGNLPKHINEMHNPCPVLYPCPHCPYRAKRKQHLDYHVHKKHGLFPNEQIPSPIVIMKK</sequence>
<dbReference type="SMART" id="SM00355">
    <property type="entry name" value="ZnF_C2H2"/>
    <property type="match status" value="2"/>
</dbReference>